<sequence length="192" mass="21053">MSAPRLGLRFGQAFRQNFQNQMRFAQRRYQSTATTADAAGQSAFGRFFNSPIGPKTVHFWAPIMKVPYPPAAPPRPIPTVSLQWGLVLAGASDFARPASSLSLTQNAALMCTGAIWTRWCFIIKPQNLFLASVNFLLFCVGATQVTRVMRYQSELKGQTLGENMAEKAQEGKAKVGELVEDPGKIKEVVGGK</sequence>
<organism evidence="1 2">
    <name type="scientific">Vermiconidia calcicola</name>
    <dbReference type="NCBI Taxonomy" id="1690605"/>
    <lineage>
        <taxon>Eukaryota</taxon>
        <taxon>Fungi</taxon>
        <taxon>Dikarya</taxon>
        <taxon>Ascomycota</taxon>
        <taxon>Pezizomycotina</taxon>
        <taxon>Dothideomycetes</taxon>
        <taxon>Dothideomycetidae</taxon>
        <taxon>Mycosphaerellales</taxon>
        <taxon>Extremaceae</taxon>
        <taxon>Vermiconidia</taxon>
    </lineage>
</organism>
<reference evidence="1" key="1">
    <citation type="submission" date="2023-07" db="EMBL/GenBank/DDBJ databases">
        <title>Black Yeasts Isolated from many extreme environments.</title>
        <authorList>
            <person name="Coleine C."/>
            <person name="Stajich J.E."/>
            <person name="Selbmann L."/>
        </authorList>
    </citation>
    <scope>NUCLEOTIDE SEQUENCE</scope>
    <source>
        <strain evidence="1">CCFEE 5714</strain>
    </source>
</reference>
<protein>
    <submittedName>
        <fullName evidence="1">Uncharacterized protein</fullName>
    </submittedName>
</protein>
<evidence type="ECO:0000313" key="2">
    <source>
        <dbReference type="Proteomes" id="UP001281147"/>
    </source>
</evidence>
<comment type="caution">
    <text evidence="1">The sequence shown here is derived from an EMBL/GenBank/DDBJ whole genome shotgun (WGS) entry which is preliminary data.</text>
</comment>
<dbReference type="EMBL" id="JAUTXU010000290">
    <property type="protein sequence ID" value="KAK3687047.1"/>
    <property type="molecule type" value="Genomic_DNA"/>
</dbReference>
<gene>
    <name evidence="1" type="ORF">LTR37_019209</name>
</gene>
<proteinExistence type="predicted"/>
<evidence type="ECO:0000313" key="1">
    <source>
        <dbReference type="EMBL" id="KAK3687047.1"/>
    </source>
</evidence>
<keyword evidence="2" id="KW-1185">Reference proteome</keyword>
<name>A0ACC3MF33_9PEZI</name>
<dbReference type="Proteomes" id="UP001281147">
    <property type="component" value="Unassembled WGS sequence"/>
</dbReference>
<accession>A0ACC3MF33</accession>